<accession>A0ABV9KFQ4</accession>
<dbReference type="Proteomes" id="UP001595973">
    <property type="component" value="Unassembled WGS sequence"/>
</dbReference>
<evidence type="ECO:0008006" key="4">
    <source>
        <dbReference type="Google" id="ProtNLM"/>
    </source>
</evidence>
<keyword evidence="3" id="KW-1185">Reference proteome</keyword>
<gene>
    <name evidence="2" type="ORF">ACFO5X_10160</name>
</gene>
<reference evidence="3" key="1">
    <citation type="journal article" date="2019" name="Int. J. Syst. Evol. Microbiol.">
        <title>The Global Catalogue of Microorganisms (GCM) 10K type strain sequencing project: providing services to taxonomists for standard genome sequencing and annotation.</title>
        <authorList>
            <consortium name="The Broad Institute Genomics Platform"/>
            <consortium name="The Broad Institute Genome Sequencing Center for Infectious Disease"/>
            <person name="Wu L."/>
            <person name="Ma J."/>
        </authorList>
    </citation>
    <scope>NUCLEOTIDE SEQUENCE [LARGE SCALE GENOMIC DNA]</scope>
    <source>
        <strain evidence="3">CGMCC 4.7283</strain>
    </source>
</reference>
<evidence type="ECO:0000313" key="2">
    <source>
        <dbReference type="EMBL" id="MFC4668917.1"/>
    </source>
</evidence>
<feature type="chain" id="PRO_5045337977" description="Fibronectin type-III domain-containing protein" evidence="1">
    <location>
        <begin position="24"/>
        <end position="720"/>
    </location>
</feature>
<evidence type="ECO:0000313" key="3">
    <source>
        <dbReference type="Proteomes" id="UP001595973"/>
    </source>
</evidence>
<sequence length="720" mass="76589">MRRSVLVATLLASTALTPTRSDAGPVVAWVAGATGVSAASGIATGAFATAFQAGLSFATGSVLGGFAVRAVLSLGLSAIAAKLAPKPPIPTPAAQMVNYAQTISFAERVYGRTRKGGPLAYTAFGNNRRYYVPILAAHPIQGIVEHFLDERSATLTAEADPNLSNIATAPMAGYGRIDVMTGAEGQVANAGLVAAFEEVTEEFDFAGLAVAVLWAKRPPQDKITEIYPESRQWAYTPVLDGKNDIYDPRDGSSGWTNNAALVIADWIVTSLGEEVDWDEVADEADVCDEIVINAEGDPQPRWTINGTLSDATDYEDQRAQLAAAADVYFYERTDGKVGFIVGRWMEPEIILDLEQDFFSVEDVEGQWGEDAPDEVAIVYTEPDNAWRETPSGSWIEEEVPRPLRDTPQVFLVTNHNQASRINKRLARTKRAQFQLSGTIDAIGFEMLGGREGPRGGGRGHRFFGVRDPLTGAVQAYEVGNLTFETFTVFSLTANSVNQEDFAFDAATEEPERPSYGVTVVSDGSVPVPASLTGTALPQGTIQYAWPAQDAAFTQEVRYRIVGDTHWLTARTSESAEVLQVTGLADGATVEAQVRNRTAGAGASPWGPETAIQTVVVVNPTPPGALSDFAVAPAGDGQALVSFTAPNDGQYFGTRIWRGTTSTFGSAALVHTEYGIPSAGDSYTDAAGYGTFYYWAAPINSSGIAAPLTGPESVTLSPPGP</sequence>
<organism evidence="2 3">
    <name type="scientific">Seohaeicola nanhaiensis</name>
    <dbReference type="NCBI Taxonomy" id="1387282"/>
    <lineage>
        <taxon>Bacteria</taxon>
        <taxon>Pseudomonadati</taxon>
        <taxon>Pseudomonadota</taxon>
        <taxon>Alphaproteobacteria</taxon>
        <taxon>Rhodobacterales</taxon>
        <taxon>Roseobacteraceae</taxon>
        <taxon>Seohaeicola</taxon>
    </lineage>
</organism>
<dbReference type="EMBL" id="JBHSGI010000006">
    <property type="protein sequence ID" value="MFC4668917.1"/>
    <property type="molecule type" value="Genomic_DNA"/>
</dbReference>
<feature type="signal peptide" evidence="1">
    <location>
        <begin position="1"/>
        <end position="23"/>
    </location>
</feature>
<name>A0ABV9KFQ4_9RHOB</name>
<proteinExistence type="predicted"/>
<evidence type="ECO:0000256" key="1">
    <source>
        <dbReference type="SAM" id="SignalP"/>
    </source>
</evidence>
<comment type="caution">
    <text evidence="2">The sequence shown here is derived from an EMBL/GenBank/DDBJ whole genome shotgun (WGS) entry which is preliminary data.</text>
</comment>
<protein>
    <recommendedName>
        <fullName evidence="4">Fibronectin type-III domain-containing protein</fullName>
    </recommendedName>
</protein>
<keyword evidence="1" id="KW-0732">Signal</keyword>
<dbReference type="RefSeq" id="WP_380717309.1">
    <property type="nucleotide sequence ID" value="NZ_JBHSGI010000006.1"/>
</dbReference>